<evidence type="ECO:0000256" key="1">
    <source>
        <dbReference type="SAM" id="Phobius"/>
    </source>
</evidence>
<keyword evidence="1" id="KW-1133">Transmembrane helix</keyword>
<keyword evidence="1" id="KW-0472">Membrane</keyword>
<dbReference type="Proteomes" id="UP000179334">
    <property type="component" value="Unassembled WGS sequence"/>
</dbReference>
<accession>A0A1F6T385</accession>
<evidence type="ECO:0000313" key="3">
    <source>
        <dbReference type="Proteomes" id="UP000179334"/>
    </source>
</evidence>
<dbReference type="EMBL" id="MFSR01000043">
    <property type="protein sequence ID" value="OGI39611.1"/>
    <property type="molecule type" value="Genomic_DNA"/>
</dbReference>
<dbReference type="AlphaFoldDB" id="A0A1F6T385"/>
<name>A0A1F6T385_9PROT</name>
<sequence length="109" mass="11943">MPNSLKQLLQWLGPLRLLLALGALAVLILRPAAGTKAVYAGWAMVPTVLVPTLMPLVFMVLLLDALMGAVLLAGRPEERRRYQTVIAVNLGLAAPLVLWWWPYFAALGR</sequence>
<organism evidence="2 3">
    <name type="scientific">Candidatus Muproteobacteria bacterium RBG_16_64_10</name>
    <dbReference type="NCBI Taxonomy" id="1817757"/>
    <lineage>
        <taxon>Bacteria</taxon>
        <taxon>Pseudomonadati</taxon>
        <taxon>Pseudomonadota</taxon>
        <taxon>Candidatus Muproteobacteria</taxon>
    </lineage>
</organism>
<evidence type="ECO:0000313" key="2">
    <source>
        <dbReference type="EMBL" id="OGI39611.1"/>
    </source>
</evidence>
<proteinExistence type="predicted"/>
<gene>
    <name evidence="2" type="ORF">A2V91_02395</name>
</gene>
<feature type="transmembrane region" description="Helical" evidence="1">
    <location>
        <begin position="85"/>
        <end position="103"/>
    </location>
</feature>
<feature type="transmembrane region" description="Helical" evidence="1">
    <location>
        <begin position="53"/>
        <end position="73"/>
    </location>
</feature>
<protein>
    <submittedName>
        <fullName evidence="2">Uncharacterized protein</fullName>
    </submittedName>
</protein>
<keyword evidence="1" id="KW-0812">Transmembrane</keyword>
<comment type="caution">
    <text evidence="2">The sequence shown here is derived from an EMBL/GenBank/DDBJ whole genome shotgun (WGS) entry which is preliminary data.</text>
</comment>
<reference evidence="2 3" key="1">
    <citation type="journal article" date="2016" name="Nat. Commun.">
        <title>Thousands of microbial genomes shed light on interconnected biogeochemical processes in an aquifer system.</title>
        <authorList>
            <person name="Anantharaman K."/>
            <person name="Brown C.T."/>
            <person name="Hug L.A."/>
            <person name="Sharon I."/>
            <person name="Castelle C.J."/>
            <person name="Probst A.J."/>
            <person name="Thomas B.C."/>
            <person name="Singh A."/>
            <person name="Wilkins M.J."/>
            <person name="Karaoz U."/>
            <person name="Brodie E.L."/>
            <person name="Williams K.H."/>
            <person name="Hubbard S.S."/>
            <person name="Banfield J.F."/>
        </authorList>
    </citation>
    <scope>NUCLEOTIDE SEQUENCE [LARGE SCALE GENOMIC DNA]</scope>
</reference>